<dbReference type="EMBL" id="JAMZEB010000002">
    <property type="protein sequence ID" value="MCP2364287.1"/>
    <property type="molecule type" value="Genomic_DNA"/>
</dbReference>
<evidence type="ECO:0000313" key="2">
    <source>
        <dbReference type="Proteomes" id="UP001139648"/>
    </source>
</evidence>
<gene>
    <name evidence="1" type="ORF">HD597_011307</name>
</gene>
<name>A0A9X2GUV9_9ACTN</name>
<dbReference type="AlphaFoldDB" id="A0A9X2GUV9"/>
<keyword evidence="2" id="KW-1185">Reference proteome</keyword>
<reference evidence="1" key="1">
    <citation type="submission" date="2022-06" db="EMBL/GenBank/DDBJ databases">
        <title>Sequencing the genomes of 1000 actinobacteria strains.</title>
        <authorList>
            <person name="Klenk H.-P."/>
        </authorList>
    </citation>
    <scope>NUCLEOTIDE SEQUENCE</scope>
    <source>
        <strain evidence="1">DSM 46694</strain>
    </source>
</reference>
<organism evidence="1 2">
    <name type="scientific">Nonomuraea thailandensis</name>
    <dbReference type="NCBI Taxonomy" id="1188745"/>
    <lineage>
        <taxon>Bacteria</taxon>
        <taxon>Bacillati</taxon>
        <taxon>Actinomycetota</taxon>
        <taxon>Actinomycetes</taxon>
        <taxon>Streptosporangiales</taxon>
        <taxon>Streptosporangiaceae</taxon>
        <taxon>Nonomuraea</taxon>
    </lineage>
</organism>
<proteinExistence type="predicted"/>
<accession>A0A9X2GUV9</accession>
<comment type="caution">
    <text evidence="1">The sequence shown here is derived from an EMBL/GenBank/DDBJ whole genome shotgun (WGS) entry which is preliminary data.</text>
</comment>
<sequence>MSKQTGLGDAFWLDGYDLSGDVGALGRIGGGLAGTQDMTGINKSAMERAGLARDGALEWTSFFNPGTAAAHEVLSTLPFTNRIATYGRGTGLGSPAACLIGRQINYDPSRAADGSLTISVQALADGYGLEWGRQLTAGVRTDTGAANGASVDFGAVGSFGLQAWLHVTAFTGTDATIRLQQSSDDGGADAFANVTGGAFTQVTAGPTSERIQTARGQAVERYLRVVTSTSGGFSSLSFVVVVSVNPVSVVF</sequence>
<dbReference type="Proteomes" id="UP001139648">
    <property type="component" value="Unassembled WGS sequence"/>
</dbReference>
<protein>
    <submittedName>
        <fullName evidence="1">Uncharacterized protein</fullName>
    </submittedName>
</protein>
<dbReference type="RefSeq" id="WP_253756600.1">
    <property type="nucleotide sequence ID" value="NZ_BAABKA010000012.1"/>
</dbReference>
<evidence type="ECO:0000313" key="1">
    <source>
        <dbReference type="EMBL" id="MCP2364287.1"/>
    </source>
</evidence>